<dbReference type="AlphaFoldDB" id="A0A4Y8PXF1"/>
<evidence type="ECO:0000259" key="3">
    <source>
        <dbReference type="PROSITE" id="PS51186"/>
    </source>
</evidence>
<keyword evidence="5" id="KW-1185">Reference proteome</keyword>
<organism evidence="4 5">
    <name type="scientific">Paenibacillus athensensis</name>
    <dbReference type="NCBI Taxonomy" id="1967502"/>
    <lineage>
        <taxon>Bacteria</taxon>
        <taxon>Bacillati</taxon>
        <taxon>Bacillota</taxon>
        <taxon>Bacilli</taxon>
        <taxon>Bacillales</taxon>
        <taxon>Paenibacillaceae</taxon>
        <taxon>Paenibacillus</taxon>
    </lineage>
</organism>
<accession>A0A4Y8PXF1</accession>
<evidence type="ECO:0000256" key="1">
    <source>
        <dbReference type="ARBA" id="ARBA00022679"/>
    </source>
</evidence>
<keyword evidence="1" id="KW-0808">Transferase</keyword>
<dbReference type="OrthoDB" id="2638380at2"/>
<sequence length="146" mass="16427">MIRKRVASLDDATIHRLVIEQIAPFSSTFQPSDATPRQIRKRLDRGVTFVTAKGGRRAFGFISTLRRQGDLFIDMLAVDPGAQGRGWGGQLLHAAEAHGRARGCRHVKLFVDFSNEKAFGFYAKHGYRVEQQLPQISCYLLNKALR</sequence>
<evidence type="ECO:0000313" key="4">
    <source>
        <dbReference type="EMBL" id="TFE85935.1"/>
    </source>
</evidence>
<dbReference type="RefSeq" id="WP_134754655.1">
    <property type="nucleotide sequence ID" value="NZ_MYFO02000006.1"/>
</dbReference>
<dbReference type="SUPFAM" id="SSF55729">
    <property type="entry name" value="Acyl-CoA N-acyltransferases (Nat)"/>
    <property type="match status" value="1"/>
</dbReference>
<dbReference type="GO" id="GO:0016747">
    <property type="term" value="F:acyltransferase activity, transferring groups other than amino-acyl groups"/>
    <property type="evidence" value="ECO:0007669"/>
    <property type="project" value="InterPro"/>
</dbReference>
<dbReference type="EMBL" id="MYFO01000022">
    <property type="protein sequence ID" value="TFE85935.1"/>
    <property type="molecule type" value="Genomic_DNA"/>
</dbReference>
<dbReference type="PANTHER" id="PTHR43877">
    <property type="entry name" value="AMINOALKYLPHOSPHONATE N-ACETYLTRANSFERASE-RELATED-RELATED"/>
    <property type="match status" value="1"/>
</dbReference>
<comment type="caution">
    <text evidence="4">The sequence shown here is derived from an EMBL/GenBank/DDBJ whole genome shotgun (WGS) entry which is preliminary data.</text>
</comment>
<dbReference type="InterPro" id="IPR050832">
    <property type="entry name" value="Bact_Acetyltransf"/>
</dbReference>
<evidence type="ECO:0000313" key="5">
    <source>
        <dbReference type="Proteomes" id="UP000298246"/>
    </source>
</evidence>
<dbReference type="PANTHER" id="PTHR43877:SF2">
    <property type="entry name" value="AMINOALKYLPHOSPHONATE N-ACETYLTRANSFERASE-RELATED"/>
    <property type="match status" value="1"/>
</dbReference>
<protein>
    <recommendedName>
        <fullName evidence="3">N-acetyltransferase domain-containing protein</fullName>
    </recommendedName>
</protein>
<evidence type="ECO:0000256" key="2">
    <source>
        <dbReference type="ARBA" id="ARBA00023315"/>
    </source>
</evidence>
<gene>
    <name evidence="4" type="ORF">B5M42_16175</name>
</gene>
<dbReference type="CDD" id="cd04301">
    <property type="entry name" value="NAT_SF"/>
    <property type="match status" value="1"/>
</dbReference>
<keyword evidence="2" id="KW-0012">Acyltransferase</keyword>
<name>A0A4Y8PXF1_9BACL</name>
<dbReference type="Proteomes" id="UP000298246">
    <property type="component" value="Unassembled WGS sequence"/>
</dbReference>
<dbReference type="InterPro" id="IPR016181">
    <property type="entry name" value="Acyl_CoA_acyltransferase"/>
</dbReference>
<proteinExistence type="predicted"/>
<dbReference type="Gene3D" id="3.40.630.30">
    <property type="match status" value="1"/>
</dbReference>
<reference evidence="4 5" key="1">
    <citation type="submission" date="2017-03" db="EMBL/GenBank/DDBJ databases">
        <title>Isolation of Levoglucosan Utilizing Bacteria.</title>
        <authorList>
            <person name="Arya A.S."/>
        </authorList>
    </citation>
    <scope>NUCLEOTIDE SEQUENCE [LARGE SCALE GENOMIC DNA]</scope>
    <source>
        <strain evidence="4 5">MEC069</strain>
    </source>
</reference>
<dbReference type="Pfam" id="PF00583">
    <property type="entry name" value="Acetyltransf_1"/>
    <property type="match status" value="1"/>
</dbReference>
<dbReference type="PROSITE" id="PS51186">
    <property type="entry name" value="GNAT"/>
    <property type="match status" value="1"/>
</dbReference>
<feature type="domain" description="N-acetyltransferase" evidence="3">
    <location>
        <begin position="12"/>
        <end position="146"/>
    </location>
</feature>
<dbReference type="InterPro" id="IPR000182">
    <property type="entry name" value="GNAT_dom"/>
</dbReference>